<dbReference type="GO" id="GO:0008270">
    <property type="term" value="F:zinc ion binding"/>
    <property type="evidence" value="ECO:0007669"/>
    <property type="project" value="UniProtKB-KW"/>
</dbReference>
<accession>A0A7G7CP40</accession>
<organism evidence="4 5">
    <name type="scientific">Corynebacterium incognita</name>
    <dbReference type="NCBI Taxonomy" id="2754725"/>
    <lineage>
        <taxon>Bacteria</taxon>
        <taxon>Bacillati</taxon>
        <taxon>Actinomycetota</taxon>
        <taxon>Actinomycetes</taxon>
        <taxon>Mycobacteriales</taxon>
        <taxon>Corynebacteriaceae</taxon>
        <taxon>Corynebacterium</taxon>
    </lineage>
</organism>
<keyword evidence="1" id="KW-0479">Metal-binding</keyword>
<evidence type="ECO:0000256" key="2">
    <source>
        <dbReference type="SAM" id="MobiDB-lite"/>
    </source>
</evidence>
<feature type="region of interest" description="Disordered" evidence="2">
    <location>
        <begin position="224"/>
        <end position="273"/>
    </location>
</feature>
<proteinExistence type="predicted"/>
<dbReference type="EMBL" id="CP059404">
    <property type="protein sequence ID" value="QNE89356.1"/>
    <property type="molecule type" value="Genomic_DNA"/>
</dbReference>
<evidence type="ECO:0000313" key="5">
    <source>
        <dbReference type="Proteomes" id="UP000515743"/>
    </source>
</evidence>
<reference evidence="4 5" key="1">
    <citation type="submission" date="2020-07" db="EMBL/GenBank/DDBJ databases">
        <title>Complete genome and description of Corynebacterium incognita strain Marseille-Q3630 sp. nov.</title>
        <authorList>
            <person name="Boxberger M."/>
        </authorList>
    </citation>
    <scope>NUCLEOTIDE SEQUENCE [LARGE SCALE GENOMIC DNA]</scope>
    <source>
        <strain evidence="4 5">Marseille-Q3630</strain>
    </source>
</reference>
<protein>
    <recommendedName>
        <fullName evidence="3">SWIM-type domain-containing protein</fullName>
    </recommendedName>
</protein>
<dbReference type="PANTHER" id="PTHR38133:SF1">
    <property type="entry name" value="SLR1429 PROTEIN"/>
    <property type="match status" value="1"/>
</dbReference>
<dbReference type="InterPro" id="IPR007527">
    <property type="entry name" value="Znf_SWIM"/>
</dbReference>
<dbReference type="PROSITE" id="PS50966">
    <property type="entry name" value="ZF_SWIM"/>
    <property type="match status" value="1"/>
</dbReference>
<gene>
    <name evidence="4" type="ORF">H0194_10015</name>
</gene>
<dbReference type="Proteomes" id="UP000515743">
    <property type="component" value="Chromosome"/>
</dbReference>
<evidence type="ECO:0000313" key="4">
    <source>
        <dbReference type="EMBL" id="QNE89356.1"/>
    </source>
</evidence>
<evidence type="ECO:0000259" key="3">
    <source>
        <dbReference type="PROSITE" id="PS50966"/>
    </source>
</evidence>
<feature type="compositionally biased region" description="Basic and acidic residues" evidence="2">
    <location>
        <begin position="34"/>
        <end position="57"/>
    </location>
</feature>
<evidence type="ECO:0000256" key="1">
    <source>
        <dbReference type="PROSITE-ProRule" id="PRU00325"/>
    </source>
</evidence>
<keyword evidence="1" id="KW-0862">Zinc</keyword>
<keyword evidence="5" id="KW-1185">Reference proteome</keyword>
<feature type="domain" description="SWIM-type" evidence="3">
    <location>
        <begin position="157"/>
        <end position="192"/>
    </location>
</feature>
<sequence length="308" mass="34366">MAPQGVRGNGDDDNVIYLNFGRKQRVNSAAETSEPERRSPLDAARDLVRETERRREAPGTWNPGDLKRHLDNLIFEHVESGRAKRGLTYARAGNVVDLELRDGAVHGRVAGSQNEPFAVVIQLPRRDGAKQAVTTLIADVPNGMQRARSGEFSQELLDYILGEEPFDLRISCDCPDPERLCKHVMAVATRWSQRLESDPEQVLALRGLSFATIDESAIAHANKEAERNAGLDTDDSGESDDEQARAERNERFWNGRQLPDLPRPKVAPALDDSDPDLLRKAMRAVSYTNIDLLRAISDVEDLYHGLTH</sequence>
<feature type="compositionally biased region" description="Basic and acidic residues" evidence="2">
    <location>
        <begin position="242"/>
        <end position="253"/>
    </location>
</feature>
<dbReference type="AlphaFoldDB" id="A0A7G7CP40"/>
<dbReference type="PANTHER" id="PTHR38133">
    <property type="entry name" value="SLR1429 PROTEIN"/>
    <property type="match status" value="1"/>
</dbReference>
<dbReference type="KEGG" id="cik:H0194_10015"/>
<dbReference type="RefSeq" id="WP_185175731.1">
    <property type="nucleotide sequence ID" value="NZ_CP059404.1"/>
</dbReference>
<name>A0A7G7CP40_9CORY</name>
<feature type="compositionally biased region" description="Acidic residues" evidence="2">
    <location>
        <begin position="232"/>
        <end position="241"/>
    </location>
</feature>
<feature type="region of interest" description="Disordered" evidence="2">
    <location>
        <begin position="24"/>
        <end position="63"/>
    </location>
</feature>
<keyword evidence="1" id="KW-0863">Zinc-finger</keyword>